<dbReference type="STRING" id="211165.GCA_000317285_04851"/>
<keyword evidence="3" id="KW-1185">Reference proteome</keyword>
<sequence length="162" mass="17761">MSHAFSVLKSVDPVKILTTTFAASLLATGLASGMAPQNQQQMSQLAVASSVNNELNESEEQGSNSTLMLVALVAGGIATGVMLSKKGNRRQNNFSFGEQQTSTIRLEQASRKLQRKLINLLHDDRDAATRLLNQAKQKNPNKTIDWYAEKVIYDLERDRGGL</sequence>
<dbReference type="Proteomes" id="UP000268857">
    <property type="component" value="Unassembled WGS sequence"/>
</dbReference>
<evidence type="ECO:0000313" key="3">
    <source>
        <dbReference type="Proteomes" id="UP000268857"/>
    </source>
</evidence>
<organism evidence="2 3">
    <name type="scientific">Chlorogloeopsis fritschii PCC 6912</name>
    <dbReference type="NCBI Taxonomy" id="211165"/>
    <lineage>
        <taxon>Bacteria</taxon>
        <taxon>Bacillati</taxon>
        <taxon>Cyanobacteriota</taxon>
        <taxon>Cyanophyceae</taxon>
        <taxon>Nostocales</taxon>
        <taxon>Chlorogloeopsidaceae</taxon>
        <taxon>Chlorogloeopsis</taxon>
    </lineage>
</organism>
<accession>A0A3S1AL35</accession>
<reference evidence="2 3" key="1">
    <citation type="journal article" date="2019" name="Genome Biol. Evol.">
        <title>Day and night: Metabolic profiles and evolutionary relationships of six axenic non-marine cyanobacteria.</title>
        <authorList>
            <person name="Will S.E."/>
            <person name="Henke P."/>
            <person name="Boedeker C."/>
            <person name="Huang S."/>
            <person name="Brinkmann H."/>
            <person name="Rohde M."/>
            <person name="Jarek M."/>
            <person name="Friedl T."/>
            <person name="Seufert S."/>
            <person name="Schumacher M."/>
            <person name="Overmann J."/>
            <person name="Neumann-Schaal M."/>
            <person name="Petersen J."/>
        </authorList>
    </citation>
    <scope>NUCLEOTIDE SEQUENCE [LARGE SCALE GENOMIC DNA]</scope>
    <source>
        <strain evidence="2 3">PCC 6912</strain>
    </source>
</reference>
<keyword evidence="1" id="KW-1133">Transmembrane helix</keyword>
<proteinExistence type="predicted"/>
<gene>
    <name evidence="2" type="ORF">PCC6912_23090</name>
</gene>
<dbReference type="OrthoDB" id="5521818at2"/>
<keyword evidence="1" id="KW-0812">Transmembrane</keyword>
<protein>
    <submittedName>
        <fullName evidence="2">Uncharacterized protein</fullName>
    </submittedName>
</protein>
<dbReference type="RefSeq" id="WP_016874587.1">
    <property type="nucleotide sequence ID" value="NZ_AJLN01000116.1"/>
</dbReference>
<dbReference type="AlphaFoldDB" id="A0A3S1AL35"/>
<name>A0A3S1AL35_CHLFR</name>
<feature type="transmembrane region" description="Helical" evidence="1">
    <location>
        <begin position="64"/>
        <end position="83"/>
    </location>
</feature>
<evidence type="ECO:0000313" key="2">
    <source>
        <dbReference type="EMBL" id="RUR83476.1"/>
    </source>
</evidence>
<keyword evidence="1" id="KW-0472">Membrane</keyword>
<dbReference type="EMBL" id="RSCJ01000007">
    <property type="protein sequence ID" value="RUR83476.1"/>
    <property type="molecule type" value="Genomic_DNA"/>
</dbReference>
<comment type="caution">
    <text evidence="2">The sequence shown here is derived from an EMBL/GenBank/DDBJ whole genome shotgun (WGS) entry which is preliminary data.</text>
</comment>
<evidence type="ECO:0000256" key="1">
    <source>
        <dbReference type="SAM" id="Phobius"/>
    </source>
</evidence>